<dbReference type="PANTHER" id="PTHR13136">
    <property type="entry name" value="TESTIS DEVELOPMENT PROTEIN PRTD"/>
    <property type="match status" value="1"/>
</dbReference>
<comment type="caution">
    <text evidence="3">The sequence shown here is derived from an EMBL/GenBank/DDBJ whole genome shotgun (WGS) entry which is preliminary data.</text>
</comment>
<evidence type="ECO:0000259" key="2">
    <source>
        <dbReference type="Pfam" id="PF20408"/>
    </source>
</evidence>
<feature type="region of interest" description="Disordered" evidence="1">
    <location>
        <begin position="1"/>
        <end position="28"/>
    </location>
</feature>
<dbReference type="InterPro" id="IPR029058">
    <property type="entry name" value="AB_hydrolase_fold"/>
</dbReference>
<dbReference type="InterPro" id="IPR046879">
    <property type="entry name" value="KANL3/Tex30_Abhydrolase"/>
</dbReference>
<dbReference type="EMBL" id="JBHSPU010000001">
    <property type="protein sequence ID" value="MFC5911939.1"/>
    <property type="molecule type" value="Genomic_DNA"/>
</dbReference>
<dbReference type="PANTHER" id="PTHR13136:SF11">
    <property type="entry name" value="TESTIS-EXPRESSED PROTEIN 30"/>
    <property type="match status" value="1"/>
</dbReference>
<dbReference type="SUPFAM" id="SSF53474">
    <property type="entry name" value="alpha/beta-Hydrolases"/>
    <property type="match status" value="1"/>
</dbReference>
<organism evidence="3 4">
    <name type="scientific">Streptomyces pulveraceus</name>
    <dbReference type="NCBI Taxonomy" id="68258"/>
    <lineage>
        <taxon>Bacteria</taxon>
        <taxon>Bacillati</taxon>
        <taxon>Actinomycetota</taxon>
        <taxon>Actinomycetes</taxon>
        <taxon>Kitasatosporales</taxon>
        <taxon>Streptomycetaceae</taxon>
        <taxon>Streptomyces</taxon>
    </lineage>
</organism>
<name>A0ABW1GAV9_9ACTN</name>
<dbReference type="Pfam" id="PF20408">
    <property type="entry name" value="Abhydrolase_11"/>
    <property type="match status" value="1"/>
</dbReference>
<dbReference type="Proteomes" id="UP001596200">
    <property type="component" value="Unassembled WGS sequence"/>
</dbReference>
<gene>
    <name evidence="3" type="ORF">ACFP1B_00580</name>
</gene>
<evidence type="ECO:0000313" key="3">
    <source>
        <dbReference type="EMBL" id="MFC5911939.1"/>
    </source>
</evidence>
<evidence type="ECO:0000256" key="1">
    <source>
        <dbReference type="SAM" id="MobiDB-lite"/>
    </source>
</evidence>
<reference evidence="4" key="1">
    <citation type="journal article" date="2019" name="Int. J. Syst. Evol. Microbiol.">
        <title>The Global Catalogue of Microorganisms (GCM) 10K type strain sequencing project: providing services to taxonomists for standard genome sequencing and annotation.</title>
        <authorList>
            <consortium name="The Broad Institute Genomics Platform"/>
            <consortium name="The Broad Institute Genome Sequencing Center for Infectious Disease"/>
            <person name="Wu L."/>
            <person name="Ma J."/>
        </authorList>
    </citation>
    <scope>NUCLEOTIDE SEQUENCE [LARGE SCALE GENOMIC DNA]</scope>
    <source>
        <strain evidence="4">JCM 4147</strain>
    </source>
</reference>
<dbReference type="InterPro" id="IPR026555">
    <property type="entry name" value="NSL3/Tex30"/>
</dbReference>
<accession>A0ABW1GAV9</accession>
<sequence>MSNTEHMSTGTTEETGRRSETVDTDAGPARITWFPATDAARTFPATDAARTFPATDTARTFPATDAAKTFPATDAARPPGTRPVLALGHGAGGGIEARDLQALAAALPAHGMTVALVEQPWRVAGKRLAPAPKTLDTGWRGLWPALAAAGGPVVAGGRSAGARVACRTAAELGARAVLALSFPLHPPGRPEKSRADELLDTGVPTLVVQGGRDPFGRPDEFPPGEYEIAEVPYGDHGFAVPKKTGPGQDAAMGILTAAVTGWLTALV</sequence>
<dbReference type="Gene3D" id="3.40.50.1820">
    <property type="entry name" value="alpha/beta hydrolase"/>
    <property type="match status" value="1"/>
</dbReference>
<evidence type="ECO:0000313" key="4">
    <source>
        <dbReference type="Proteomes" id="UP001596200"/>
    </source>
</evidence>
<feature type="domain" description="KANL3/Tex30 alpha/beta hydrolase-like" evidence="2">
    <location>
        <begin position="83"/>
        <end position="259"/>
    </location>
</feature>
<protein>
    <submittedName>
        <fullName evidence="3">Alpha/beta family hydrolase</fullName>
    </submittedName>
</protein>
<dbReference type="GO" id="GO:0016787">
    <property type="term" value="F:hydrolase activity"/>
    <property type="evidence" value="ECO:0007669"/>
    <property type="project" value="UniProtKB-KW"/>
</dbReference>
<proteinExistence type="predicted"/>
<keyword evidence="4" id="KW-1185">Reference proteome</keyword>
<dbReference type="RefSeq" id="WP_386419450.1">
    <property type="nucleotide sequence ID" value="NZ_BAAATU010000007.1"/>
</dbReference>
<keyword evidence="3" id="KW-0378">Hydrolase</keyword>